<feature type="compositionally biased region" description="Basic and acidic residues" evidence="1">
    <location>
        <begin position="32"/>
        <end position="95"/>
    </location>
</feature>
<gene>
    <name evidence="3" type="ORF">g.8618</name>
</gene>
<feature type="signal peptide" evidence="2">
    <location>
        <begin position="1"/>
        <end position="19"/>
    </location>
</feature>
<feature type="region of interest" description="Disordered" evidence="1">
    <location>
        <begin position="20"/>
        <end position="108"/>
    </location>
</feature>
<proteinExistence type="predicted"/>
<name>A0A1B6K6E0_9HEMI</name>
<evidence type="ECO:0000256" key="2">
    <source>
        <dbReference type="SAM" id="SignalP"/>
    </source>
</evidence>
<protein>
    <submittedName>
        <fullName evidence="3">Uncharacterized protein</fullName>
    </submittedName>
</protein>
<feature type="region of interest" description="Disordered" evidence="1">
    <location>
        <begin position="120"/>
        <end position="140"/>
    </location>
</feature>
<feature type="chain" id="PRO_5008586310" evidence="2">
    <location>
        <begin position="20"/>
        <end position="140"/>
    </location>
</feature>
<feature type="non-terminal residue" evidence="3">
    <location>
        <position position="1"/>
    </location>
</feature>
<accession>A0A1B6K6E0</accession>
<keyword evidence="2" id="KW-0732">Signal</keyword>
<evidence type="ECO:0000313" key="3">
    <source>
        <dbReference type="EMBL" id="JAT07027.1"/>
    </source>
</evidence>
<dbReference type="AlphaFoldDB" id="A0A1B6K6E0"/>
<organism evidence="3">
    <name type="scientific">Homalodisca liturata</name>
    <dbReference type="NCBI Taxonomy" id="320908"/>
    <lineage>
        <taxon>Eukaryota</taxon>
        <taxon>Metazoa</taxon>
        <taxon>Ecdysozoa</taxon>
        <taxon>Arthropoda</taxon>
        <taxon>Hexapoda</taxon>
        <taxon>Insecta</taxon>
        <taxon>Pterygota</taxon>
        <taxon>Neoptera</taxon>
        <taxon>Paraneoptera</taxon>
        <taxon>Hemiptera</taxon>
        <taxon>Auchenorrhyncha</taxon>
        <taxon>Membracoidea</taxon>
        <taxon>Cicadellidae</taxon>
        <taxon>Cicadellinae</taxon>
        <taxon>Proconiini</taxon>
        <taxon>Homalodisca</taxon>
    </lineage>
</organism>
<evidence type="ECO:0000256" key="1">
    <source>
        <dbReference type="SAM" id="MobiDB-lite"/>
    </source>
</evidence>
<reference evidence="3" key="1">
    <citation type="submission" date="2015-11" db="EMBL/GenBank/DDBJ databases">
        <title>De novo transcriptome assembly of four potential Pierce s Disease insect vectors from Arizona vineyards.</title>
        <authorList>
            <person name="Tassone E.E."/>
        </authorList>
    </citation>
    <scope>NUCLEOTIDE SEQUENCE</scope>
</reference>
<sequence length="140" mass="15375">TMKGVVLCLLLVCLSLAYAAPGAGVDFPKTPKAKEEAKSEEPPKPEDKPKGEEPPKPEDKPKDEEPPKPEDKPKGEEPPKPEDKPKGEEQPKPEDSATTTEIPLEIEVLAIYENDKTKIEEETLEKQKSASKTEHADEPA</sequence>
<dbReference type="EMBL" id="GECU01000680">
    <property type="protein sequence ID" value="JAT07027.1"/>
    <property type="molecule type" value="Transcribed_RNA"/>
</dbReference>